<protein>
    <recommendedName>
        <fullName evidence="2">Ferrous iron transporter FeoA-like domain-containing protein</fullName>
    </recommendedName>
</protein>
<proteinExistence type="predicted"/>
<dbReference type="InterPro" id="IPR008988">
    <property type="entry name" value="Transcriptional_repressor_C"/>
</dbReference>
<reference evidence="5 6" key="1">
    <citation type="submission" date="2019-11" db="EMBL/GenBank/DDBJ databases">
        <authorList>
            <person name="Holert J."/>
        </authorList>
    </citation>
    <scope>NUCLEOTIDE SEQUENCE [LARGE SCALE GENOMIC DNA]</scope>
    <source>
        <strain evidence="4">BC3_2A</strain>
        <strain evidence="3">SB11_1A</strain>
    </source>
</reference>
<dbReference type="Pfam" id="PF04023">
    <property type="entry name" value="FeoA"/>
    <property type="match status" value="1"/>
</dbReference>
<dbReference type="Proteomes" id="UP000439591">
    <property type="component" value="Unassembled WGS sequence"/>
</dbReference>
<keyword evidence="5" id="KW-1185">Reference proteome</keyword>
<dbReference type="OrthoDB" id="559009at2"/>
<dbReference type="EMBL" id="CACSIM010000002">
    <property type="protein sequence ID" value="CAA0097772.1"/>
    <property type="molecule type" value="Genomic_DNA"/>
</dbReference>
<dbReference type="RefSeq" id="WP_159268591.1">
    <property type="nucleotide sequence ID" value="NZ_CACSIK010000001.1"/>
</dbReference>
<organism evidence="4 6">
    <name type="scientific">Zhongshania aliphaticivorans</name>
    <dbReference type="NCBI Taxonomy" id="1470434"/>
    <lineage>
        <taxon>Bacteria</taxon>
        <taxon>Pseudomonadati</taxon>
        <taxon>Pseudomonadota</taxon>
        <taxon>Gammaproteobacteria</taxon>
        <taxon>Cellvibrionales</taxon>
        <taxon>Spongiibacteraceae</taxon>
        <taxon>Zhongshania</taxon>
    </lineage>
</organism>
<dbReference type="SMART" id="SM00899">
    <property type="entry name" value="FeoA"/>
    <property type="match status" value="1"/>
</dbReference>
<dbReference type="Gene3D" id="2.30.30.90">
    <property type="match status" value="1"/>
</dbReference>
<dbReference type="SUPFAM" id="SSF50037">
    <property type="entry name" value="C-terminal domain of transcriptional repressors"/>
    <property type="match status" value="1"/>
</dbReference>
<evidence type="ECO:0000313" key="5">
    <source>
        <dbReference type="Proteomes" id="UP000435877"/>
    </source>
</evidence>
<dbReference type="InterPro" id="IPR007167">
    <property type="entry name" value="Fe-transptr_FeoA-like"/>
</dbReference>
<keyword evidence="1" id="KW-0408">Iron</keyword>
<dbReference type="GO" id="GO:0046914">
    <property type="term" value="F:transition metal ion binding"/>
    <property type="evidence" value="ECO:0007669"/>
    <property type="project" value="InterPro"/>
</dbReference>
<dbReference type="PANTHER" id="PTHR42954:SF2">
    <property type="entry name" value="FE(2+) TRANSPORT PROTEIN A"/>
    <property type="match status" value="1"/>
</dbReference>
<evidence type="ECO:0000313" key="4">
    <source>
        <dbReference type="EMBL" id="CAA0097772.1"/>
    </source>
</evidence>
<dbReference type="Proteomes" id="UP000435877">
    <property type="component" value="Unassembled WGS sequence"/>
</dbReference>
<evidence type="ECO:0000256" key="1">
    <source>
        <dbReference type="ARBA" id="ARBA00023004"/>
    </source>
</evidence>
<name>A0A5S9P3A5_9GAMM</name>
<evidence type="ECO:0000313" key="6">
    <source>
        <dbReference type="Proteomes" id="UP000439591"/>
    </source>
</evidence>
<accession>A0A5S9P3A5</accession>
<gene>
    <name evidence="3" type="ORF">IHBHHGIJ_01997</name>
    <name evidence="4" type="ORF">KFEGEMFD_01599</name>
</gene>
<evidence type="ECO:0000259" key="2">
    <source>
        <dbReference type="SMART" id="SM00899"/>
    </source>
</evidence>
<dbReference type="InterPro" id="IPR052713">
    <property type="entry name" value="FeoA"/>
</dbReference>
<dbReference type="PANTHER" id="PTHR42954">
    <property type="entry name" value="FE(2+) TRANSPORT PROTEIN A"/>
    <property type="match status" value="1"/>
</dbReference>
<evidence type="ECO:0000313" key="3">
    <source>
        <dbReference type="EMBL" id="CAA0090340.1"/>
    </source>
</evidence>
<sequence length="79" mass="8493">MNLSELPKGGHAIVIAVTNNVDQDPISHRIRELGFVNGASVEILAKGFFGGNPLVVRVGSTRFALRKKEAQRIQVADPA</sequence>
<dbReference type="EMBL" id="CACSIK010000001">
    <property type="protein sequence ID" value="CAA0090340.1"/>
    <property type="molecule type" value="Genomic_DNA"/>
</dbReference>
<dbReference type="AlphaFoldDB" id="A0A5S9P3A5"/>
<dbReference type="InterPro" id="IPR038157">
    <property type="entry name" value="FeoA_core_dom"/>
</dbReference>
<feature type="domain" description="Ferrous iron transporter FeoA-like" evidence="2">
    <location>
        <begin position="1"/>
        <end position="77"/>
    </location>
</feature>